<keyword evidence="1" id="KW-0732">Signal</keyword>
<proteinExistence type="predicted"/>
<reference evidence="2 3" key="1">
    <citation type="submission" date="2019-12" db="EMBL/GenBank/DDBJ databases">
        <title>Hymenobacter sp. HMF4947 Genome sequencing and assembly.</title>
        <authorList>
            <person name="Kang H."/>
            <person name="Cha I."/>
            <person name="Kim H."/>
            <person name="Joh K."/>
        </authorList>
    </citation>
    <scope>NUCLEOTIDE SEQUENCE [LARGE SCALE GENOMIC DNA]</scope>
    <source>
        <strain evidence="2 3">HMF4947</strain>
    </source>
</reference>
<dbReference type="Proteomes" id="UP000441336">
    <property type="component" value="Unassembled WGS sequence"/>
</dbReference>
<sequence>MLYLTSYPLKTLLLPLALLAAPAQPRPAAAQASPAPLASPPPAWPDRSRLLPAKLRGVPTGLSLFYTPGLVRPVPDATQPGTYVWKHQTSVRAEVADLRILACGSFIWYDSTGWHANLHETPAEFAQLFNCPGGRLRKGHTYTFRRNYRFARAGQLYGGDALWYVLAKDARGRLYKGWAVVETEAGPASR</sequence>
<evidence type="ECO:0000313" key="2">
    <source>
        <dbReference type="EMBL" id="MVN77583.1"/>
    </source>
</evidence>
<name>A0A7K1TGU5_9BACT</name>
<gene>
    <name evidence="2" type="ORF">GO988_14710</name>
</gene>
<accession>A0A7K1TGU5</accession>
<evidence type="ECO:0000313" key="3">
    <source>
        <dbReference type="Proteomes" id="UP000441336"/>
    </source>
</evidence>
<evidence type="ECO:0000256" key="1">
    <source>
        <dbReference type="SAM" id="SignalP"/>
    </source>
</evidence>
<dbReference type="RefSeq" id="WP_157566743.1">
    <property type="nucleotide sequence ID" value="NZ_WQKZ01000003.1"/>
</dbReference>
<dbReference type="EMBL" id="WQKZ01000003">
    <property type="protein sequence ID" value="MVN77583.1"/>
    <property type="molecule type" value="Genomic_DNA"/>
</dbReference>
<dbReference type="AlphaFoldDB" id="A0A7K1TGU5"/>
<keyword evidence="3" id="KW-1185">Reference proteome</keyword>
<comment type="caution">
    <text evidence="2">The sequence shown here is derived from an EMBL/GenBank/DDBJ whole genome shotgun (WGS) entry which is preliminary data.</text>
</comment>
<protein>
    <submittedName>
        <fullName evidence="2">Uncharacterized protein</fullName>
    </submittedName>
</protein>
<feature type="signal peptide" evidence="1">
    <location>
        <begin position="1"/>
        <end position="20"/>
    </location>
</feature>
<feature type="chain" id="PRO_5029583742" evidence="1">
    <location>
        <begin position="21"/>
        <end position="190"/>
    </location>
</feature>
<organism evidence="2 3">
    <name type="scientific">Hymenobacter ginkgonis</name>
    <dbReference type="NCBI Taxonomy" id="2682976"/>
    <lineage>
        <taxon>Bacteria</taxon>
        <taxon>Pseudomonadati</taxon>
        <taxon>Bacteroidota</taxon>
        <taxon>Cytophagia</taxon>
        <taxon>Cytophagales</taxon>
        <taxon>Hymenobacteraceae</taxon>
        <taxon>Hymenobacter</taxon>
    </lineage>
</organism>